<accession>A0A2M7Z631</accession>
<feature type="transmembrane region" description="Helical" evidence="1">
    <location>
        <begin position="27"/>
        <end position="47"/>
    </location>
</feature>
<evidence type="ECO:0000313" key="3">
    <source>
        <dbReference type="Proteomes" id="UP000230843"/>
    </source>
</evidence>
<sequence length="59" mass="6575">MKVCTGNEGRDFAYSETLGIGDVLGDLAMDILGGVFFGIGMLLKLRIKKNKKYKIKNHR</sequence>
<keyword evidence="1" id="KW-0812">Transmembrane</keyword>
<protein>
    <submittedName>
        <fullName evidence="2">Uncharacterized protein</fullName>
    </submittedName>
</protein>
<keyword evidence="1" id="KW-0472">Membrane</keyword>
<gene>
    <name evidence="2" type="ORF">CO137_03435</name>
</gene>
<evidence type="ECO:0000313" key="2">
    <source>
        <dbReference type="EMBL" id="PJA89603.1"/>
    </source>
</evidence>
<keyword evidence="1" id="KW-1133">Transmembrane helix</keyword>
<proteinExistence type="predicted"/>
<dbReference type="EMBL" id="PFVJ01000073">
    <property type="protein sequence ID" value="PJA89603.1"/>
    <property type="molecule type" value="Genomic_DNA"/>
</dbReference>
<dbReference type="Proteomes" id="UP000230843">
    <property type="component" value="Unassembled WGS sequence"/>
</dbReference>
<evidence type="ECO:0000256" key="1">
    <source>
        <dbReference type="SAM" id="Phobius"/>
    </source>
</evidence>
<dbReference type="AlphaFoldDB" id="A0A2M7Z631"/>
<reference evidence="3" key="1">
    <citation type="submission" date="2017-09" db="EMBL/GenBank/DDBJ databases">
        <title>Depth-based differentiation of microbial function through sediment-hosted aquifers and enrichment of novel symbionts in the deep terrestrial subsurface.</title>
        <authorList>
            <person name="Probst A.J."/>
            <person name="Ladd B."/>
            <person name="Jarett J.K."/>
            <person name="Geller-Mcgrath D.E."/>
            <person name="Sieber C.M.K."/>
            <person name="Emerson J.B."/>
            <person name="Anantharaman K."/>
            <person name="Thomas B.C."/>
            <person name="Malmstrom R."/>
            <person name="Stieglmeier M."/>
            <person name="Klingl A."/>
            <person name="Woyke T."/>
            <person name="Ryan C.M."/>
            <person name="Banfield J.F."/>
        </authorList>
    </citation>
    <scope>NUCLEOTIDE SEQUENCE [LARGE SCALE GENOMIC DNA]</scope>
</reference>
<organism evidence="2 3">
    <name type="scientific">Candidatus Magasanikbacteria bacterium CG_4_9_14_3_um_filter_32_9</name>
    <dbReference type="NCBI Taxonomy" id="1974644"/>
    <lineage>
        <taxon>Bacteria</taxon>
        <taxon>Candidatus Magasanikiibacteriota</taxon>
    </lineage>
</organism>
<name>A0A2M7Z631_9BACT</name>
<comment type="caution">
    <text evidence="2">The sequence shown here is derived from an EMBL/GenBank/DDBJ whole genome shotgun (WGS) entry which is preliminary data.</text>
</comment>